<protein>
    <recommendedName>
        <fullName evidence="3">SH3 domain-containing protein</fullName>
    </recommendedName>
</protein>
<comment type="caution">
    <text evidence="1">The sequence shown here is derived from an EMBL/GenBank/DDBJ whole genome shotgun (WGS) entry which is preliminary data.</text>
</comment>
<organism evidence="1 2">
    <name type="scientific">Yinghuangia soli</name>
    <dbReference type="NCBI Taxonomy" id="2908204"/>
    <lineage>
        <taxon>Bacteria</taxon>
        <taxon>Bacillati</taxon>
        <taxon>Actinomycetota</taxon>
        <taxon>Actinomycetes</taxon>
        <taxon>Kitasatosporales</taxon>
        <taxon>Streptomycetaceae</taxon>
        <taxon>Yinghuangia</taxon>
    </lineage>
</organism>
<dbReference type="AlphaFoldDB" id="A0AA41U1Y3"/>
<accession>A0AA41U1Y3</accession>
<evidence type="ECO:0000313" key="2">
    <source>
        <dbReference type="Proteomes" id="UP001165378"/>
    </source>
</evidence>
<dbReference type="RefSeq" id="WP_235050667.1">
    <property type="nucleotide sequence ID" value="NZ_JAKFHA010000002.1"/>
</dbReference>
<keyword evidence="2" id="KW-1185">Reference proteome</keyword>
<evidence type="ECO:0000313" key="1">
    <source>
        <dbReference type="EMBL" id="MCF2526559.1"/>
    </source>
</evidence>
<dbReference type="Proteomes" id="UP001165378">
    <property type="component" value="Unassembled WGS sequence"/>
</dbReference>
<sequence length="110" mass="11031">MLAAVLVLAAVGAVRGDGGDKQPATPRIAPIAQQGGSVLLAEPAQGAAKLADLPYGMKVEVLCHTRGPETSGWGGTSKVWDKVKAGGATGFVPDVAVNTVVNVGEIAPRC</sequence>
<reference evidence="1" key="1">
    <citation type="submission" date="2022-01" db="EMBL/GenBank/DDBJ databases">
        <title>Genome-Based Taxonomic Classification of the Phylum Actinobacteria.</title>
        <authorList>
            <person name="Gao Y."/>
        </authorList>
    </citation>
    <scope>NUCLEOTIDE SEQUENCE</scope>
    <source>
        <strain evidence="1">KLBMP 8922</strain>
    </source>
</reference>
<dbReference type="EMBL" id="JAKFHA010000002">
    <property type="protein sequence ID" value="MCF2526559.1"/>
    <property type="molecule type" value="Genomic_DNA"/>
</dbReference>
<name>A0AA41U1Y3_9ACTN</name>
<evidence type="ECO:0008006" key="3">
    <source>
        <dbReference type="Google" id="ProtNLM"/>
    </source>
</evidence>
<gene>
    <name evidence="1" type="ORF">LZ495_04890</name>
</gene>
<proteinExistence type="predicted"/>